<evidence type="ECO:0000313" key="2">
    <source>
        <dbReference type="EMBL" id="KAE9609933.1"/>
    </source>
</evidence>
<dbReference type="InterPro" id="IPR036465">
    <property type="entry name" value="vWFA_dom_sf"/>
</dbReference>
<protein>
    <submittedName>
        <fullName evidence="2">Putative von Willebrand factor, type A</fullName>
    </submittedName>
</protein>
<dbReference type="SMART" id="SM00327">
    <property type="entry name" value="VWA"/>
    <property type="match status" value="1"/>
</dbReference>
<dbReference type="EMBL" id="WOCE01000007">
    <property type="protein sequence ID" value="KAE9609933.1"/>
    <property type="molecule type" value="Genomic_DNA"/>
</dbReference>
<evidence type="ECO:0000259" key="1">
    <source>
        <dbReference type="PROSITE" id="PS50234"/>
    </source>
</evidence>
<feature type="domain" description="VWFA" evidence="1">
    <location>
        <begin position="390"/>
        <end position="583"/>
    </location>
</feature>
<dbReference type="PROSITE" id="PS50234">
    <property type="entry name" value="VWFA"/>
    <property type="match status" value="1"/>
</dbReference>
<dbReference type="SUPFAM" id="SSF53300">
    <property type="entry name" value="vWA-like"/>
    <property type="match status" value="1"/>
</dbReference>
<dbReference type="PANTHER" id="PTHR46503">
    <property type="entry name" value="INTER-ALPHA-TRYPSIN INHIBITOR HEAVY CHAIN-LIKE PROTEIN"/>
    <property type="match status" value="1"/>
</dbReference>
<dbReference type="Proteomes" id="UP000447434">
    <property type="component" value="Chromosome 7"/>
</dbReference>
<evidence type="ECO:0000313" key="3">
    <source>
        <dbReference type="Proteomes" id="UP000447434"/>
    </source>
</evidence>
<dbReference type="InterPro" id="IPR002035">
    <property type="entry name" value="VWF_A"/>
</dbReference>
<dbReference type="Gene3D" id="3.40.50.410">
    <property type="entry name" value="von Willebrand factor, type A domain"/>
    <property type="match status" value="1"/>
</dbReference>
<comment type="caution">
    <text evidence="2">The sequence shown here is derived from an EMBL/GenBank/DDBJ whole genome shotgun (WGS) entry which is preliminary data.</text>
</comment>
<sequence length="817" mass="90010">MEMSLTPCRRPTLNTIFLSGQVEGPTLHTVLLSLLFYDDHFLLNSSSLIFIFFILPQQFLSSYTLMAEEFSKAVDNGLKLSKRIYFGKDRAVAPPTLPAPMMKSPDALLPTAPMVYAVIVDPGMVDNPDITSYQPHVYGRCEPPALIPLEMKGIEMEVDCYLETAFITVNGSWRVHCVMGSRACDCRLAIPITQQGSILGVEVTAPTKSYSTQLVVMDDNNENQSGIRAQNGGFLKSNIFTLTIPQIDGGSILSIKMSWSQKIVYHNGQFSLNLPFTFPDFVNPAAKRVSKREKIQINVNAVIGSELLCKTTSHPLKEVSSHAGSMSFLYDAEVLSWSKTDFSFSYAVPSSHINGVVLLESASLYDFDQREMFHMFLSPGDMQSKVFKKDIIFIIDISGSMRGKLIDYTKNALSEALSKLNPQDSFSIIAFNGESYIFSKSMELASKDSVERANEWINTNFVAAGATNISRALNKAIEMLSSARSSVPIIFLVTDGTVEDERQICALVKNHIVNGESICPRIYTFGIGSFCNHFFLRMLAMIGRGQYGAALDVDLVKPQMLSLFDKASSLVLANIKVDIFDELDEFEVYPSHIPDLSSAGLLALSGRYKGSFPESIKVKGILADFSNFAIDIKIRKAKGVPVQRVSARDQIEYLTAQAWLSENKQLEQKVAKLSLQTGFMSEYTRMILLEDDHVKNVKESAGTKVSKKSHGQYDANSQGQRMIILPHLGIGFGNLSATAENTPPGCEMELPEVAEIFKATSNCCSTLCGYCCCFCCVQCCSKMNNQCATALTQLFIALGCLGCLTCCSDICCSGNHD</sequence>
<dbReference type="OrthoDB" id="1729737at2759"/>
<gene>
    <name evidence="2" type="ORF">Lalb_Chr07g0181261</name>
</gene>
<reference evidence="3" key="1">
    <citation type="journal article" date="2020" name="Nat. Commun.">
        <title>Genome sequence of the cluster root forming white lupin.</title>
        <authorList>
            <person name="Hufnagel B."/>
            <person name="Marques A."/>
            <person name="Soriano A."/>
            <person name="Marques L."/>
            <person name="Divol F."/>
            <person name="Doumas P."/>
            <person name="Sallet E."/>
            <person name="Mancinotti D."/>
            <person name="Carrere S."/>
            <person name="Marande W."/>
            <person name="Arribat S."/>
            <person name="Keller J."/>
            <person name="Huneau C."/>
            <person name="Blein T."/>
            <person name="Aime D."/>
            <person name="Laguerre M."/>
            <person name="Taylor J."/>
            <person name="Schubert V."/>
            <person name="Nelson M."/>
            <person name="Geu-Flores F."/>
            <person name="Crespi M."/>
            <person name="Gallardo-Guerrero K."/>
            <person name="Delaux P.-M."/>
            <person name="Salse J."/>
            <person name="Berges H."/>
            <person name="Guyot R."/>
            <person name="Gouzy J."/>
            <person name="Peret B."/>
        </authorList>
    </citation>
    <scope>NUCLEOTIDE SEQUENCE [LARGE SCALE GENOMIC DNA]</scope>
    <source>
        <strain evidence="3">cv. Amiga</strain>
    </source>
</reference>
<dbReference type="Pfam" id="PF13768">
    <property type="entry name" value="VWA_3"/>
    <property type="match status" value="1"/>
</dbReference>
<dbReference type="AlphaFoldDB" id="A0A6A4Q8L6"/>
<keyword evidence="3" id="KW-1185">Reference proteome</keyword>
<proteinExistence type="predicted"/>
<organism evidence="2 3">
    <name type="scientific">Lupinus albus</name>
    <name type="common">White lupine</name>
    <name type="synonym">Lupinus termis</name>
    <dbReference type="NCBI Taxonomy" id="3870"/>
    <lineage>
        <taxon>Eukaryota</taxon>
        <taxon>Viridiplantae</taxon>
        <taxon>Streptophyta</taxon>
        <taxon>Embryophyta</taxon>
        <taxon>Tracheophyta</taxon>
        <taxon>Spermatophyta</taxon>
        <taxon>Magnoliopsida</taxon>
        <taxon>eudicotyledons</taxon>
        <taxon>Gunneridae</taxon>
        <taxon>Pentapetalae</taxon>
        <taxon>rosids</taxon>
        <taxon>fabids</taxon>
        <taxon>Fabales</taxon>
        <taxon>Fabaceae</taxon>
        <taxon>Papilionoideae</taxon>
        <taxon>50 kb inversion clade</taxon>
        <taxon>genistoids sensu lato</taxon>
        <taxon>core genistoids</taxon>
        <taxon>Genisteae</taxon>
        <taxon>Lupinus</taxon>
    </lineage>
</organism>
<dbReference type="PANTHER" id="PTHR46503:SF1">
    <property type="entry name" value="INTER-ALPHA-TRYPSIN INHIBITOR HEAVY CHAIN-LIKE PROTEIN"/>
    <property type="match status" value="1"/>
</dbReference>
<accession>A0A6A4Q8L6</accession>
<name>A0A6A4Q8L6_LUPAL</name>